<evidence type="ECO:0000313" key="1">
    <source>
        <dbReference type="EMBL" id="KAJ1946069.1"/>
    </source>
</evidence>
<evidence type="ECO:0000313" key="2">
    <source>
        <dbReference type="Proteomes" id="UP001150603"/>
    </source>
</evidence>
<dbReference type="EMBL" id="JANBPW010001113">
    <property type="protein sequence ID" value="KAJ1946069.1"/>
    <property type="molecule type" value="Genomic_DNA"/>
</dbReference>
<comment type="caution">
    <text evidence="1">The sequence shown here is derived from an EMBL/GenBank/DDBJ whole genome shotgun (WGS) entry which is preliminary data.</text>
</comment>
<dbReference type="Proteomes" id="UP001150603">
    <property type="component" value="Unassembled WGS sequence"/>
</dbReference>
<organism evidence="1 2">
    <name type="scientific">Linderina macrospora</name>
    <dbReference type="NCBI Taxonomy" id="4868"/>
    <lineage>
        <taxon>Eukaryota</taxon>
        <taxon>Fungi</taxon>
        <taxon>Fungi incertae sedis</taxon>
        <taxon>Zoopagomycota</taxon>
        <taxon>Kickxellomycotina</taxon>
        <taxon>Kickxellomycetes</taxon>
        <taxon>Kickxellales</taxon>
        <taxon>Kickxellaceae</taxon>
        <taxon>Linderina</taxon>
    </lineage>
</organism>
<protein>
    <submittedName>
        <fullName evidence="1">Uncharacterized protein</fullName>
    </submittedName>
</protein>
<sequence>MSAFDSDTQQAALAALKSLAKRRYADIIENVRDQVVMAAMAHVRDRNIPVKLAAERCVLYALRMARVPAEDFAGSDEVLKVYVENMGGASSEKGKQVLDYQRRVLNKLAESTRELDYLSDDEDDKAAAAANAKDEDDDEDNAE</sequence>
<proteinExistence type="predicted"/>
<reference evidence="1" key="1">
    <citation type="submission" date="2022-07" db="EMBL/GenBank/DDBJ databases">
        <title>Phylogenomic reconstructions and comparative analyses of Kickxellomycotina fungi.</title>
        <authorList>
            <person name="Reynolds N.K."/>
            <person name="Stajich J.E."/>
            <person name="Barry K."/>
            <person name="Grigoriev I.V."/>
            <person name="Crous P."/>
            <person name="Smith M.E."/>
        </authorList>
    </citation>
    <scope>NUCLEOTIDE SEQUENCE</scope>
    <source>
        <strain evidence="1">NRRL 5244</strain>
    </source>
</reference>
<name>A0ACC1JC64_9FUNG</name>
<keyword evidence="2" id="KW-1185">Reference proteome</keyword>
<accession>A0ACC1JC64</accession>
<gene>
    <name evidence="1" type="ORF">FBU59_002126</name>
</gene>